<evidence type="ECO:0000256" key="1">
    <source>
        <dbReference type="SAM" id="Coils"/>
    </source>
</evidence>
<feature type="coiled-coil region" evidence="1">
    <location>
        <begin position="142"/>
        <end position="169"/>
    </location>
</feature>
<organism evidence="3 4">
    <name type="scientific">Carnegiea gigantea</name>
    <dbReference type="NCBI Taxonomy" id="171969"/>
    <lineage>
        <taxon>Eukaryota</taxon>
        <taxon>Viridiplantae</taxon>
        <taxon>Streptophyta</taxon>
        <taxon>Embryophyta</taxon>
        <taxon>Tracheophyta</taxon>
        <taxon>Spermatophyta</taxon>
        <taxon>Magnoliopsida</taxon>
        <taxon>eudicotyledons</taxon>
        <taxon>Gunneridae</taxon>
        <taxon>Pentapetalae</taxon>
        <taxon>Caryophyllales</taxon>
        <taxon>Cactineae</taxon>
        <taxon>Cactaceae</taxon>
        <taxon>Cactoideae</taxon>
        <taxon>Echinocereeae</taxon>
        <taxon>Carnegiea</taxon>
    </lineage>
</organism>
<evidence type="ECO:0000313" key="3">
    <source>
        <dbReference type="EMBL" id="KAJ8439466.1"/>
    </source>
</evidence>
<evidence type="ECO:0000313" key="4">
    <source>
        <dbReference type="Proteomes" id="UP001153076"/>
    </source>
</evidence>
<proteinExistence type="predicted"/>
<keyword evidence="4" id="KW-1185">Reference proteome</keyword>
<accession>A0A9Q1K8S2</accession>
<dbReference type="EMBL" id="JAKOGI010000218">
    <property type="protein sequence ID" value="KAJ8439466.1"/>
    <property type="molecule type" value="Genomic_DNA"/>
</dbReference>
<keyword evidence="1" id="KW-0175">Coiled coil</keyword>
<dbReference type="AlphaFoldDB" id="A0A9Q1K8S2"/>
<feature type="region of interest" description="Disordered" evidence="2">
    <location>
        <begin position="1"/>
        <end position="22"/>
    </location>
</feature>
<evidence type="ECO:0000256" key="2">
    <source>
        <dbReference type="SAM" id="MobiDB-lite"/>
    </source>
</evidence>
<dbReference type="Proteomes" id="UP001153076">
    <property type="component" value="Unassembled WGS sequence"/>
</dbReference>
<protein>
    <submittedName>
        <fullName evidence="3">Uncharacterized protein</fullName>
    </submittedName>
</protein>
<sequence>METRSSQAWPTRGLKSLREREQNPNIKPFAKIPLGMERVISKNAKHFISECSKWVKEFCPLDSRQNGICLQKPMELMSSVHWNYNDPEIAAKYEEFKELHMSQIKKEGADNLSLKEAYLLVMKEEPGYHRELGPGRATEVMKVEVAAEIQQLQQNEAALQGQVGELQLANSELKA</sequence>
<comment type="caution">
    <text evidence="3">The sequence shown here is derived from an EMBL/GenBank/DDBJ whole genome shotgun (WGS) entry which is preliminary data.</text>
</comment>
<gene>
    <name evidence="3" type="ORF">Cgig2_008497</name>
</gene>
<reference evidence="3" key="1">
    <citation type="submission" date="2022-04" db="EMBL/GenBank/DDBJ databases">
        <title>Carnegiea gigantea Genome sequencing and assembly v2.</title>
        <authorList>
            <person name="Copetti D."/>
            <person name="Sanderson M.J."/>
            <person name="Burquez A."/>
            <person name="Wojciechowski M.F."/>
        </authorList>
    </citation>
    <scope>NUCLEOTIDE SEQUENCE</scope>
    <source>
        <strain evidence="3">SGP5-SGP5p</strain>
        <tissue evidence="3">Aerial part</tissue>
    </source>
</reference>
<name>A0A9Q1K8S2_9CARY</name>